<evidence type="ECO:0000313" key="3">
    <source>
        <dbReference type="Proteomes" id="UP000774283"/>
    </source>
</evidence>
<organism evidence="2 3">
    <name type="scientific">Sanguibacter hominis ATCC BAA-789</name>
    <dbReference type="NCBI Taxonomy" id="1312740"/>
    <lineage>
        <taxon>Bacteria</taxon>
        <taxon>Bacillati</taxon>
        <taxon>Actinomycetota</taxon>
        <taxon>Actinomycetes</taxon>
        <taxon>Micrococcales</taxon>
        <taxon>Sanguibacteraceae</taxon>
        <taxon>Sanguibacter</taxon>
    </lineage>
</organism>
<evidence type="ECO:0000313" key="2">
    <source>
        <dbReference type="EMBL" id="NKX91941.1"/>
    </source>
</evidence>
<sequence>MNQGTTTWRAPDVSWKARLAARVMMSGPRDRGDVPGWVLVTMMSAGLVIILWTTAGGLLSQLFTDAVKSVKAP</sequence>
<reference evidence="2 3" key="1">
    <citation type="submission" date="2020-04" db="EMBL/GenBank/DDBJ databases">
        <title>MicrobeNet Type strains.</title>
        <authorList>
            <person name="Nicholson A.C."/>
        </authorList>
    </citation>
    <scope>NUCLEOTIDE SEQUENCE [LARGE SCALE GENOMIC DNA]</scope>
    <source>
        <strain evidence="2 3">ATCC BAA-789</strain>
    </source>
</reference>
<keyword evidence="3" id="KW-1185">Reference proteome</keyword>
<accession>A0A9X5IRI5</accession>
<protein>
    <submittedName>
        <fullName evidence="2">Uncharacterized protein</fullName>
    </submittedName>
</protein>
<proteinExistence type="predicted"/>
<gene>
    <name evidence="2" type="ORF">HF995_01420</name>
</gene>
<name>A0A9X5IRI5_9MICO</name>
<keyword evidence="1" id="KW-0812">Transmembrane</keyword>
<comment type="caution">
    <text evidence="2">The sequence shown here is derived from an EMBL/GenBank/DDBJ whole genome shotgun (WGS) entry which is preliminary data.</text>
</comment>
<evidence type="ECO:0000256" key="1">
    <source>
        <dbReference type="SAM" id="Phobius"/>
    </source>
</evidence>
<dbReference type="EMBL" id="JAAXOW010000001">
    <property type="protein sequence ID" value="NKX91941.1"/>
    <property type="molecule type" value="Genomic_DNA"/>
</dbReference>
<dbReference type="RefSeq" id="WP_168445801.1">
    <property type="nucleotide sequence ID" value="NZ_JAAXOW010000001.1"/>
</dbReference>
<dbReference type="AlphaFoldDB" id="A0A9X5IRI5"/>
<keyword evidence="1" id="KW-1133">Transmembrane helix</keyword>
<feature type="transmembrane region" description="Helical" evidence="1">
    <location>
        <begin position="34"/>
        <end position="59"/>
    </location>
</feature>
<dbReference type="Proteomes" id="UP000774283">
    <property type="component" value="Unassembled WGS sequence"/>
</dbReference>
<keyword evidence="1" id="KW-0472">Membrane</keyword>